<organism evidence="3">
    <name type="scientific">termite gut metagenome</name>
    <dbReference type="NCBI Taxonomy" id="433724"/>
    <lineage>
        <taxon>unclassified sequences</taxon>
        <taxon>metagenomes</taxon>
        <taxon>organismal metagenomes</taxon>
    </lineage>
</organism>
<dbReference type="Gene3D" id="3.40.50.2000">
    <property type="entry name" value="Glycogen Phosphorylase B"/>
    <property type="match status" value="2"/>
</dbReference>
<evidence type="ECO:0000256" key="2">
    <source>
        <dbReference type="ARBA" id="ARBA00022679"/>
    </source>
</evidence>
<dbReference type="Pfam" id="PF13692">
    <property type="entry name" value="Glyco_trans_1_4"/>
    <property type="match status" value="1"/>
</dbReference>
<dbReference type="GO" id="GO:0016757">
    <property type="term" value="F:glycosyltransferase activity"/>
    <property type="evidence" value="ECO:0007669"/>
    <property type="project" value="UniProtKB-KW"/>
</dbReference>
<evidence type="ECO:0000256" key="1">
    <source>
        <dbReference type="ARBA" id="ARBA00022676"/>
    </source>
</evidence>
<gene>
    <name evidence="3" type="ORF">EZS27_025833</name>
    <name evidence="4" type="ORF">EZS27_025835</name>
</gene>
<dbReference type="CDD" id="cd03801">
    <property type="entry name" value="GT4_PimA-like"/>
    <property type="match status" value="1"/>
</dbReference>
<keyword evidence="1" id="KW-0328">Glycosyltransferase</keyword>
<accession>A0A5J4QUR2</accession>
<sequence length="353" mass="41853">MKILYFTKYTRKGASSRLRSYQYFPYLEKQGIEVTVSPFFCDAYLENLYAKKSTLKQVIKAYFHRFFSLWKVCKYDRILIEYELFPYLPGWFEFIYKLFNIKYIVDYDDAIFHNYDLHPNQVIRFLLKNKIDQIMKNSYCVVVGNSYLKERAVFSGAKNIRLMPTVIDVNRYLIKEKKENKNFVIGWIGSDTTFKYVKNIVPILKQLIEKYHIFIHIVGASESLELGNNEKHLDWLEETEVQSILTFDVGIMPLLDTPWEQGKCGYKLIQYMGCGLPIVASAVGANNDIVEHGLNGFLVNSEQEWFDYIEQYILDPELRKNHRSYGRSLVENKYCIEKQLDIYKEIYEPLNKR</sequence>
<dbReference type="EMBL" id="SNRY01002483">
    <property type="protein sequence ID" value="KAA6324890.1"/>
    <property type="molecule type" value="Genomic_DNA"/>
</dbReference>
<keyword evidence="2" id="KW-0808">Transferase</keyword>
<comment type="caution">
    <text evidence="3">The sequence shown here is derived from an EMBL/GenBank/DDBJ whole genome shotgun (WGS) entry which is preliminary data.</text>
</comment>
<reference evidence="3" key="1">
    <citation type="submission" date="2019-03" db="EMBL/GenBank/DDBJ databases">
        <title>Single cell metagenomics reveals metabolic interactions within the superorganism composed of flagellate Streblomastix strix and complex community of Bacteroidetes bacteria on its surface.</title>
        <authorList>
            <person name="Treitli S.C."/>
            <person name="Kolisko M."/>
            <person name="Husnik F."/>
            <person name="Keeling P."/>
            <person name="Hampl V."/>
        </authorList>
    </citation>
    <scope>NUCLEOTIDE SEQUENCE</scope>
    <source>
        <strain evidence="3">STM</strain>
    </source>
</reference>
<evidence type="ECO:0000313" key="3">
    <source>
        <dbReference type="EMBL" id="KAA6324888.1"/>
    </source>
</evidence>
<dbReference type="AlphaFoldDB" id="A0A5J4QUR2"/>
<dbReference type="PANTHER" id="PTHR12526:SF629">
    <property type="entry name" value="TEICHURONIC ACID BIOSYNTHESIS GLYCOSYLTRANSFERASE TUAH-RELATED"/>
    <property type="match status" value="1"/>
</dbReference>
<name>A0A5J4QUR2_9ZZZZ</name>
<evidence type="ECO:0000313" key="4">
    <source>
        <dbReference type="EMBL" id="KAA6324890.1"/>
    </source>
</evidence>
<dbReference type="EMBL" id="SNRY01002483">
    <property type="protein sequence ID" value="KAA6324888.1"/>
    <property type="molecule type" value="Genomic_DNA"/>
</dbReference>
<protein>
    <submittedName>
        <fullName evidence="3">Uncharacterized protein</fullName>
    </submittedName>
</protein>
<dbReference type="SUPFAM" id="SSF53756">
    <property type="entry name" value="UDP-Glycosyltransferase/glycogen phosphorylase"/>
    <property type="match status" value="1"/>
</dbReference>
<proteinExistence type="predicted"/>
<dbReference type="PANTHER" id="PTHR12526">
    <property type="entry name" value="GLYCOSYLTRANSFERASE"/>
    <property type="match status" value="1"/>
</dbReference>